<comment type="similarity">
    <text evidence="2">Belongs to the virb1 family.</text>
</comment>
<dbReference type="Proteomes" id="UP000194664">
    <property type="component" value="Unassembled WGS sequence"/>
</dbReference>
<evidence type="ECO:0000256" key="2">
    <source>
        <dbReference type="ARBA" id="ARBA00009387"/>
    </source>
</evidence>
<dbReference type="InterPro" id="IPR008258">
    <property type="entry name" value="Transglycosylase_SLT_dom_1"/>
</dbReference>
<comment type="similarity">
    <text evidence="1">Belongs to the transglycosylase Slt family.</text>
</comment>
<dbReference type="EMBL" id="MSPP01000003">
    <property type="protein sequence ID" value="OUD09340.1"/>
    <property type="molecule type" value="Genomic_DNA"/>
</dbReference>
<dbReference type="PANTHER" id="PTHR37423">
    <property type="entry name" value="SOLUBLE LYTIC MUREIN TRANSGLYCOSYLASE-RELATED"/>
    <property type="match status" value="1"/>
</dbReference>
<name>A0A251WXY3_9RHOB</name>
<comment type="caution">
    <text evidence="6">The sequence shown here is derived from an EMBL/GenBank/DDBJ whole genome shotgun (WGS) entry which is preliminary data.</text>
</comment>
<dbReference type="AlphaFoldDB" id="A0A251WXY3"/>
<gene>
    <name evidence="6" type="ORF">BVC71_09180</name>
</gene>
<evidence type="ECO:0000256" key="3">
    <source>
        <dbReference type="SAM" id="MobiDB-lite"/>
    </source>
</evidence>
<keyword evidence="7" id="KW-1185">Reference proteome</keyword>
<feature type="chain" id="PRO_5012738811" description="Transglycosylase SLT domain-containing protein" evidence="4">
    <location>
        <begin position="22"/>
        <end position="278"/>
    </location>
</feature>
<keyword evidence="4" id="KW-0732">Signal</keyword>
<dbReference type="CDD" id="cd00254">
    <property type="entry name" value="LT-like"/>
    <property type="match status" value="1"/>
</dbReference>
<feature type="domain" description="Transglycosylase SLT" evidence="5">
    <location>
        <begin position="146"/>
        <end position="235"/>
    </location>
</feature>
<feature type="region of interest" description="Disordered" evidence="3">
    <location>
        <begin position="51"/>
        <end position="75"/>
    </location>
</feature>
<organism evidence="6 7">
    <name type="scientific">Marivivens niveibacter</name>
    <dbReference type="NCBI Taxonomy" id="1930667"/>
    <lineage>
        <taxon>Bacteria</taxon>
        <taxon>Pseudomonadati</taxon>
        <taxon>Pseudomonadota</taxon>
        <taxon>Alphaproteobacteria</taxon>
        <taxon>Rhodobacterales</taxon>
        <taxon>Paracoccaceae</taxon>
        <taxon>Marivivens group</taxon>
        <taxon>Marivivens</taxon>
    </lineage>
</organism>
<evidence type="ECO:0000313" key="7">
    <source>
        <dbReference type="Proteomes" id="UP000194664"/>
    </source>
</evidence>
<dbReference type="Pfam" id="PF01464">
    <property type="entry name" value="SLT"/>
    <property type="match status" value="1"/>
</dbReference>
<dbReference type="SUPFAM" id="SSF53955">
    <property type="entry name" value="Lysozyme-like"/>
    <property type="match status" value="1"/>
</dbReference>
<dbReference type="RefSeq" id="WP_240516825.1">
    <property type="nucleotide sequence ID" value="NZ_MSPP01000003.1"/>
</dbReference>
<dbReference type="PANTHER" id="PTHR37423:SF2">
    <property type="entry name" value="MEMBRANE-BOUND LYTIC MUREIN TRANSGLYCOSYLASE C"/>
    <property type="match status" value="1"/>
</dbReference>
<proteinExistence type="inferred from homology"/>
<feature type="compositionally biased region" description="Low complexity" evidence="3">
    <location>
        <begin position="53"/>
        <end position="74"/>
    </location>
</feature>
<accession>A0A251WXY3</accession>
<reference evidence="6 7" key="1">
    <citation type="submission" date="2016-12" db="EMBL/GenBank/DDBJ databases">
        <title>The draft genome sequence of HSLHS2.</title>
        <authorList>
            <person name="Hu D."/>
            <person name="Wang L."/>
            <person name="Shao Z."/>
        </authorList>
    </citation>
    <scope>NUCLEOTIDE SEQUENCE [LARGE SCALE GENOMIC DNA]</scope>
    <source>
        <strain evidence="6">MCCC 1A06712</strain>
    </source>
</reference>
<dbReference type="Gene3D" id="1.10.530.10">
    <property type="match status" value="1"/>
</dbReference>
<protein>
    <recommendedName>
        <fullName evidence="5">Transglycosylase SLT domain-containing protein</fullName>
    </recommendedName>
</protein>
<evidence type="ECO:0000259" key="5">
    <source>
        <dbReference type="Pfam" id="PF01464"/>
    </source>
</evidence>
<evidence type="ECO:0000256" key="1">
    <source>
        <dbReference type="ARBA" id="ARBA00007734"/>
    </source>
</evidence>
<feature type="signal peptide" evidence="4">
    <location>
        <begin position="1"/>
        <end position="21"/>
    </location>
</feature>
<evidence type="ECO:0000256" key="4">
    <source>
        <dbReference type="SAM" id="SignalP"/>
    </source>
</evidence>
<dbReference type="InterPro" id="IPR023346">
    <property type="entry name" value="Lysozyme-like_dom_sf"/>
</dbReference>
<evidence type="ECO:0000313" key="6">
    <source>
        <dbReference type="EMBL" id="OUD09340.1"/>
    </source>
</evidence>
<sequence>MKRRLLGITFFAVVTAASAMAESHRLQPDFTFKRISVPQAGATTGRINVQIEPSAPSGPAAPAAPQAAGTQTGSVSGAVPRVSELSWFWDAIPPDLSATAPGRLIAAMDTINSAPEGAMTPPRLAALHQIASAHGTDIMVSTIGTRVSPALVLAVIAVESAGDSRAISRAGAQGLMQLMPNTAARFDVADPLNSADNIKGGVAYLDWLIDTFEDDPILFIAAYNAGEGSIWDHSGVPNFPETRAYVPKVLAAWTVARALCKTPPELMTDGCVFNLNGD</sequence>